<proteinExistence type="predicted"/>
<evidence type="ECO:0000313" key="2">
    <source>
        <dbReference type="EMBL" id="NCJ08543.1"/>
    </source>
</evidence>
<dbReference type="Pfam" id="PF08670">
    <property type="entry name" value="MEKHLA"/>
    <property type="match status" value="1"/>
</dbReference>
<sequence>MNLSPWQFPHIITHSQRLWQSFTHWTGASLLPTVNPRDPLDVAKALFQAPFVLLSHGTEADPILNYGNQTALTLWEYDWSTFTQMPSRLTAEAHERQSRQQQLSEATRSGWIQGYQGIRISGTGQRFLIEDAIIWDVLDATHSLCGQAATFKRWHPLHKTL</sequence>
<name>A0A8K2A2F2_9CYAN</name>
<keyword evidence="3" id="KW-1185">Reference proteome</keyword>
<gene>
    <name evidence="2" type="ORF">GS597_18920</name>
</gene>
<dbReference type="EMBL" id="WVIC01000056">
    <property type="protein sequence ID" value="NCJ08543.1"/>
    <property type="molecule type" value="Genomic_DNA"/>
</dbReference>
<dbReference type="InterPro" id="IPR013978">
    <property type="entry name" value="MEKHLA"/>
</dbReference>
<comment type="caution">
    <text evidence="2">The sequence shown here is derived from an EMBL/GenBank/DDBJ whole genome shotgun (WGS) entry which is preliminary data.</text>
</comment>
<evidence type="ECO:0000259" key="1">
    <source>
        <dbReference type="Pfam" id="PF08670"/>
    </source>
</evidence>
<dbReference type="AlphaFoldDB" id="A0A8K2A2F2"/>
<feature type="domain" description="MEKHLA" evidence="1">
    <location>
        <begin position="13"/>
        <end position="155"/>
    </location>
</feature>
<accession>A0A8K2A2F2</accession>
<dbReference type="Proteomes" id="UP000607397">
    <property type="component" value="Unassembled WGS sequence"/>
</dbReference>
<evidence type="ECO:0000313" key="3">
    <source>
        <dbReference type="Proteomes" id="UP000607397"/>
    </source>
</evidence>
<protein>
    <submittedName>
        <fullName evidence="2">MEKHLA domain-containing protein</fullName>
    </submittedName>
</protein>
<organism evidence="2 3">
    <name type="scientific">Petrachloros mirabilis ULC683</name>
    <dbReference type="NCBI Taxonomy" id="2781853"/>
    <lineage>
        <taxon>Bacteria</taxon>
        <taxon>Bacillati</taxon>
        <taxon>Cyanobacteriota</taxon>
        <taxon>Cyanophyceae</taxon>
        <taxon>Synechococcales</taxon>
        <taxon>Petrachlorosaceae</taxon>
        <taxon>Petrachloros</taxon>
        <taxon>Petrachloros mirabilis</taxon>
    </lineage>
</organism>
<reference evidence="2" key="1">
    <citation type="submission" date="2019-12" db="EMBL/GenBank/DDBJ databases">
        <title>High-Quality draft genome sequences of three cyanobacteria isolated from the limestone walls of the Old Cathedral of Coimbra.</title>
        <authorList>
            <person name="Tiago I."/>
            <person name="Soares F."/>
            <person name="Portugal A."/>
        </authorList>
    </citation>
    <scope>NUCLEOTIDE SEQUENCE [LARGE SCALE GENOMIC DNA]</scope>
    <source>
        <strain evidence="2">C</strain>
    </source>
</reference>